<keyword evidence="1" id="KW-0472">Membrane</keyword>
<dbReference type="AlphaFoldDB" id="A0A1H9JCR0"/>
<protein>
    <submittedName>
        <fullName evidence="2">Uncharacterized protein</fullName>
    </submittedName>
</protein>
<name>A0A1H9JCR0_9GAMM</name>
<organism evidence="2 3">
    <name type="scientific">Solimonas aquatica</name>
    <dbReference type="NCBI Taxonomy" id="489703"/>
    <lineage>
        <taxon>Bacteria</taxon>
        <taxon>Pseudomonadati</taxon>
        <taxon>Pseudomonadota</taxon>
        <taxon>Gammaproteobacteria</taxon>
        <taxon>Nevskiales</taxon>
        <taxon>Nevskiaceae</taxon>
        <taxon>Solimonas</taxon>
    </lineage>
</organism>
<proteinExistence type="predicted"/>
<sequence>MNGFRKARDVAIGIALAVVAAATVPGAAWAHGGLSMDKDMCKLRIGPYYMHFTGYQVRSGSPNNEFCEDIPATGNTIIVMDAIDQELRGLPLKVQIVNDAGDGKDGSTVIELPAKVYPSGTVPLEFDFQKPGRFVGLVTAGDKQQFVSRFPFSVAVPKPQYGFYSMIAVVVLLSSAMLWFSARRRAKAAQAQLA</sequence>
<evidence type="ECO:0000256" key="1">
    <source>
        <dbReference type="SAM" id="Phobius"/>
    </source>
</evidence>
<reference evidence="3" key="1">
    <citation type="submission" date="2016-10" db="EMBL/GenBank/DDBJ databases">
        <authorList>
            <person name="Varghese N."/>
            <person name="Submissions S."/>
        </authorList>
    </citation>
    <scope>NUCLEOTIDE SEQUENCE [LARGE SCALE GENOMIC DNA]</scope>
    <source>
        <strain evidence="3">DSM 25927</strain>
    </source>
</reference>
<keyword evidence="1" id="KW-0812">Transmembrane</keyword>
<gene>
    <name evidence="2" type="ORF">SAMN04488038_111104</name>
</gene>
<dbReference type="RefSeq" id="WP_218140210.1">
    <property type="nucleotide sequence ID" value="NZ_FOFS01000011.1"/>
</dbReference>
<keyword evidence="1" id="KW-1133">Transmembrane helix</keyword>
<dbReference type="STRING" id="489703.SAMN04488038_111104"/>
<feature type="transmembrane region" description="Helical" evidence="1">
    <location>
        <begin position="161"/>
        <end position="180"/>
    </location>
</feature>
<evidence type="ECO:0000313" key="2">
    <source>
        <dbReference type="EMBL" id="SEQ84547.1"/>
    </source>
</evidence>
<keyword evidence="3" id="KW-1185">Reference proteome</keyword>
<dbReference type="EMBL" id="FOFS01000011">
    <property type="protein sequence ID" value="SEQ84547.1"/>
    <property type="molecule type" value="Genomic_DNA"/>
</dbReference>
<dbReference type="Proteomes" id="UP000199233">
    <property type="component" value="Unassembled WGS sequence"/>
</dbReference>
<accession>A0A1H9JCR0</accession>
<evidence type="ECO:0000313" key="3">
    <source>
        <dbReference type="Proteomes" id="UP000199233"/>
    </source>
</evidence>